<dbReference type="OrthoDB" id="6262911at2759"/>
<evidence type="ECO:0000256" key="1">
    <source>
        <dbReference type="SAM" id="MobiDB-lite"/>
    </source>
</evidence>
<protein>
    <submittedName>
        <fullName evidence="2">Uncharacterized protein</fullName>
    </submittedName>
</protein>
<dbReference type="STRING" id="188477.A0A433SWU3"/>
<gene>
    <name evidence="2" type="ORF">EGW08_018500</name>
</gene>
<dbReference type="GO" id="GO:0042791">
    <property type="term" value="P:5S class rRNA transcription by RNA polymerase III"/>
    <property type="evidence" value="ECO:0007669"/>
    <property type="project" value="TreeGrafter"/>
</dbReference>
<feature type="compositionally biased region" description="Basic residues" evidence="1">
    <location>
        <begin position="133"/>
        <end position="146"/>
    </location>
</feature>
<dbReference type="GO" id="GO:0006384">
    <property type="term" value="P:transcription initiation at RNA polymerase III promoter"/>
    <property type="evidence" value="ECO:0007669"/>
    <property type="project" value="InterPro"/>
</dbReference>
<evidence type="ECO:0000313" key="2">
    <source>
        <dbReference type="EMBL" id="RUS73739.1"/>
    </source>
</evidence>
<organism evidence="2 3">
    <name type="scientific">Elysia chlorotica</name>
    <name type="common">Eastern emerald elysia</name>
    <name type="synonym">Sea slug</name>
    <dbReference type="NCBI Taxonomy" id="188477"/>
    <lineage>
        <taxon>Eukaryota</taxon>
        <taxon>Metazoa</taxon>
        <taxon>Spiralia</taxon>
        <taxon>Lophotrochozoa</taxon>
        <taxon>Mollusca</taxon>
        <taxon>Gastropoda</taxon>
        <taxon>Heterobranchia</taxon>
        <taxon>Euthyneura</taxon>
        <taxon>Panpulmonata</taxon>
        <taxon>Sacoglossa</taxon>
        <taxon>Placobranchoidea</taxon>
        <taxon>Plakobranchidae</taxon>
        <taxon>Elysia</taxon>
    </lineage>
</organism>
<dbReference type="PANTHER" id="PTHR15180">
    <property type="entry name" value="GENERAL TRANSCRIPTION FACTOR 3C POLYPEPTIDE 1"/>
    <property type="match status" value="1"/>
</dbReference>
<accession>A0A433SWU3</accession>
<keyword evidence="3" id="KW-1185">Reference proteome</keyword>
<dbReference type="PANTHER" id="PTHR15180:SF1">
    <property type="entry name" value="GENERAL TRANSCRIPTION FACTOR 3C POLYPEPTIDE 1"/>
    <property type="match status" value="1"/>
</dbReference>
<feature type="region of interest" description="Disordered" evidence="1">
    <location>
        <begin position="95"/>
        <end position="153"/>
    </location>
</feature>
<dbReference type="GO" id="GO:0003677">
    <property type="term" value="F:DNA binding"/>
    <property type="evidence" value="ECO:0007669"/>
    <property type="project" value="InterPro"/>
</dbReference>
<dbReference type="GO" id="GO:0000127">
    <property type="term" value="C:transcription factor TFIIIC complex"/>
    <property type="evidence" value="ECO:0007669"/>
    <property type="project" value="InterPro"/>
</dbReference>
<dbReference type="EMBL" id="RQTK01000905">
    <property type="protein sequence ID" value="RUS73739.1"/>
    <property type="molecule type" value="Genomic_DNA"/>
</dbReference>
<comment type="caution">
    <text evidence="2">The sequence shown here is derived from an EMBL/GenBank/DDBJ whole genome shotgun (WGS) entry which is preliminary data.</text>
</comment>
<dbReference type="AlphaFoldDB" id="A0A433SWU3"/>
<sequence length="384" mass="43605">IISLNTPLGVRKEVDIEGNHGDVDLFSVVKPTTFEEIKKRAESDWLPGDRRGVAGLDSYLMTHYVRNWRKGVPQLDCSQRLKELPAATPACLSQMPEPAATEEEETAHQDDEPPSKKTKTASGMKDTNVADHSKKKKAKSLRRKKRSEGGSVYSAQFDAKDRKAISVMRRIRSHFSPLEEGMILLCQLAGYLLNPAYMCVNRTAIRDIMHETLPESHDKTTAAIKGKISRLTCDPNFKLHMAVFLAQAKSDEKFLAKYSGKLPHYQSPEMVVLFRQLVMDLRKKFSSTKPRQEIRLPESMEQLNQNYKVNNTAKMFDAPKFDEPLKCLADVRTMVCADLIETFLHLDSPLSSVSIYFTFSKFDSQELKNAYDTLKTRDVIVKLK</sequence>
<proteinExistence type="predicted"/>
<feature type="non-terminal residue" evidence="2">
    <location>
        <position position="384"/>
    </location>
</feature>
<name>A0A433SWU3_ELYCH</name>
<dbReference type="InterPro" id="IPR044210">
    <property type="entry name" value="Tfc3-like"/>
</dbReference>
<evidence type="ECO:0000313" key="3">
    <source>
        <dbReference type="Proteomes" id="UP000271974"/>
    </source>
</evidence>
<dbReference type="Proteomes" id="UP000271974">
    <property type="component" value="Unassembled WGS sequence"/>
</dbReference>
<feature type="compositionally biased region" description="Basic and acidic residues" evidence="1">
    <location>
        <begin position="106"/>
        <end position="115"/>
    </location>
</feature>
<feature type="non-terminal residue" evidence="2">
    <location>
        <position position="1"/>
    </location>
</feature>
<reference evidence="2 3" key="1">
    <citation type="submission" date="2019-01" db="EMBL/GenBank/DDBJ databases">
        <title>A draft genome assembly of the solar-powered sea slug Elysia chlorotica.</title>
        <authorList>
            <person name="Cai H."/>
            <person name="Li Q."/>
            <person name="Fang X."/>
            <person name="Li J."/>
            <person name="Curtis N.E."/>
            <person name="Altenburger A."/>
            <person name="Shibata T."/>
            <person name="Feng M."/>
            <person name="Maeda T."/>
            <person name="Schwartz J.A."/>
            <person name="Shigenobu S."/>
            <person name="Lundholm N."/>
            <person name="Nishiyama T."/>
            <person name="Yang H."/>
            <person name="Hasebe M."/>
            <person name="Li S."/>
            <person name="Pierce S.K."/>
            <person name="Wang J."/>
        </authorList>
    </citation>
    <scope>NUCLEOTIDE SEQUENCE [LARGE SCALE GENOMIC DNA]</scope>
    <source>
        <strain evidence="2">EC2010</strain>
        <tissue evidence="2">Whole organism of an adult</tissue>
    </source>
</reference>